<keyword evidence="1 5" id="KW-0963">Cytoplasm</keyword>
<dbReference type="InterPro" id="IPR050852">
    <property type="entry name" value="Queuine_tRNA-ribosyltrfase"/>
</dbReference>
<dbReference type="SUPFAM" id="SSF51713">
    <property type="entry name" value="tRNA-guanine transglycosylase"/>
    <property type="match status" value="1"/>
</dbReference>
<feature type="domain" description="tRNA-guanine(15) transglycosylase-like" evidence="7">
    <location>
        <begin position="2"/>
        <end position="361"/>
    </location>
</feature>
<comment type="subcellular location">
    <subcellularLocation>
        <location evidence="5">Cytoplasm</location>
    </subcellularLocation>
</comment>
<dbReference type="InterPro" id="IPR028592">
    <property type="entry name" value="QTRTD1"/>
</dbReference>
<gene>
    <name evidence="8" type="ORF">DUNSADRAFT_13403</name>
</gene>
<reference evidence="8" key="1">
    <citation type="submission" date="2017-08" db="EMBL/GenBank/DDBJ databases">
        <authorList>
            <person name="Polle J.E."/>
            <person name="Barry K."/>
            <person name="Cushman J."/>
            <person name="Schmutz J."/>
            <person name="Tran D."/>
            <person name="Hathwaick L.T."/>
            <person name="Yim W.C."/>
            <person name="Jenkins J."/>
            <person name="Mckie-Krisberg Z.M."/>
            <person name="Prochnik S."/>
            <person name="Lindquist E."/>
            <person name="Dockter R.B."/>
            <person name="Adam C."/>
            <person name="Molina H."/>
            <person name="Bunkerborg J."/>
            <person name="Jin E."/>
            <person name="Buchheim M."/>
            <person name="Magnuson J."/>
        </authorList>
    </citation>
    <scope>NUCLEOTIDE SEQUENCE</scope>
    <source>
        <strain evidence="8">CCAP 19/18</strain>
    </source>
</reference>
<feature type="binding site" evidence="5">
    <location>
        <position position="329"/>
    </location>
    <ligand>
        <name>Zn(2+)</name>
        <dbReference type="ChEBI" id="CHEBI:29105"/>
    </ligand>
</feature>
<proteinExistence type="inferred from homology"/>
<dbReference type="Pfam" id="PF01702">
    <property type="entry name" value="TGT"/>
    <property type="match status" value="1"/>
</dbReference>
<feature type="compositionally biased region" description="Basic and acidic residues" evidence="6">
    <location>
        <begin position="400"/>
        <end position="419"/>
    </location>
</feature>
<comment type="similarity">
    <text evidence="5">Belongs to the queuine tRNA-ribosyltransferase family. QTRT2 subfamily.</text>
</comment>
<evidence type="ECO:0000256" key="5">
    <source>
        <dbReference type="HAMAP-Rule" id="MF_03043"/>
    </source>
</evidence>
<dbReference type="InterPro" id="IPR002616">
    <property type="entry name" value="tRNA_ribo_trans-like"/>
</dbReference>
<dbReference type="PANTHER" id="PTHR46064">
    <property type="entry name" value="QUEUINE TRNA-RIBOSYLTRANSFERASE ACCESSORY SUBUNIT 2"/>
    <property type="match status" value="1"/>
</dbReference>
<dbReference type="Proteomes" id="UP000815325">
    <property type="component" value="Unassembled WGS sequence"/>
</dbReference>
<organism evidence="8 9">
    <name type="scientific">Dunaliella salina</name>
    <name type="common">Green alga</name>
    <name type="synonym">Protococcus salinus</name>
    <dbReference type="NCBI Taxonomy" id="3046"/>
    <lineage>
        <taxon>Eukaryota</taxon>
        <taxon>Viridiplantae</taxon>
        <taxon>Chlorophyta</taxon>
        <taxon>core chlorophytes</taxon>
        <taxon>Chlorophyceae</taxon>
        <taxon>CS clade</taxon>
        <taxon>Chlamydomonadales</taxon>
        <taxon>Dunaliellaceae</taxon>
        <taxon>Dunaliella</taxon>
    </lineage>
</organism>
<dbReference type="InterPro" id="IPR036511">
    <property type="entry name" value="TGT-like_sf"/>
</dbReference>
<evidence type="ECO:0000256" key="3">
    <source>
        <dbReference type="ARBA" id="ARBA00022723"/>
    </source>
</evidence>
<keyword evidence="4 5" id="KW-0862">Zinc</keyword>
<evidence type="ECO:0000256" key="6">
    <source>
        <dbReference type="SAM" id="MobiDB-lite"/>
    </source>
</evidence>
<dbReference type="HAMAP" id="MF_03043">
    <property type="entry name" value="QTRT2"/>
    <property type="match status" value="1"/>
</dbReference>
<comment type="caution">
    <text evidence="8">The sequence shown here is derived from an EMBL/GenBank/DDBJ whole genome shotgun (WGS) entry which is preliminary data.</text>
</comment>
<dbReference type="NCBIfam" id="TIGR00449">
    <property type="entry name" value="tgt_general"/>
    <property type="match status" value="1"/>
</dbReference>
<keyword evidence="9" id="KW-1185">Reference proteome</keyword>
<name>A0ABQ7H382_DUNSA</name>
<evidence type="ECO:0000256" key="4">
    <source>
        <dbReference type="ARBA" id="ARBA00022833"/>
    </source>
</evidence>
<feature type="binding site" evidence="5">
    <location>
        <position position="300"/>
    </location>
    <ligand>
        <name>Zn(2+)</name>
        <dbReference type="ChEBI" id="CHEBI:29105"/>
    </ligand>
</feature>
<dbReference type="EMBL" id="MU069488">
    <property type="protein sequence ID" value="KAF5841327.1"/>
    <property type="molecule type" value="Genomic_DNA"/>
</dbReference>
<comment type="subunit">
    <text evidence="5">Heterodimer of a catalytic subunit and an accessory subunit.</text>
</comment>
<comment type="cofactor">
    <cofactor evidence="5">
        <name>Zn(2+)</name>
        <dbReference type="ChEBI" id="CHEBI:29105"/>
    </cofactor>
    <text evidence="5">Binds 1 zinc ion per subunit.</text>
</comment>
<dbReference type="PANTHER" id="PTHR46064:SF1">
    <property type="entry name" value="QUEUINE TRNA-RIBOSYLTRANSFERASE ACCESSORY SUBUNIT 2"/>
    <property type="match status" value="1"/>
</dbReference>
<protein>
    <recommendedName>
        <fullName evidence="5">Queuine tRNA-ribosyltransferase accessory subunit 2</fullName>
    </recommendedName>
    <alternativeName>
        <fullName evidence="5">Queuine tRNA-ribosyltransferase domain-containing protein 1</fullName>
    </alternativeName>
</protein>
<accession>A0ABQ7H382</accession>
<feature type="binding site" evidence="5">
    <location>
        <position position="303"/>
    </location>
    <ligand>
        <name>Zn(2+)</name>
        <dbReference type="ChEBI" id="CHEBI:29105"/>
    </ligand>
</feature>
<dbReference type="Gene3D" id="3.20.20.105">
    <property type="entry name" value="Queuine tRNA-ribosyltransferase-like"/>
    <property type="match status" value="1"/>
</dbReference>
<comment type="function">
    <text evidence="5">Non-catalytic subunit of the queuine tRNA-ribosyltransferase (TGT) that catalyzes the base-exchange of a guanine (G) residue with queuine (Q) at position 34 (anticodon wobble position) in tRNAs with GU(N) anticodons (tRNA-Asp, -Asn, -His and -Tyr), resulting in the hypermodified nucleoside queuosine (7-(((4,5-cis-dihydroxy-2-cyclopenten-1-yl)amino)methyl)-7-deazaguanosine).</text>
</comment>
<evidence type="ECO:0000313" key="8">
    <source>
        <dbReference type="EMBL" id="KAF5841327.1"/>
    </source>
</evidence>
<feature type="region of interest" description="Disordered" evidence="6">
    <location>
        <begin position="367"/>
        <end position="419"/>
    </location>
</feature>
<evidence type="ECO:0000313" key="9">
    <source>
        <dbReference type="Proteomes" id="UP000815325"/>
    </source>
</evidence>
<sequence length="419" mass="45272">MLYTRRGAPLSLTPDVLSSMKHMPPAYGVDTIQFLAGPSPEVLAAHGQGGHNFLAIPKTMPLVASNRDPTMYEYGAKPSTDQGTYVTIHTGAALVPPEKYMAIIAALQPDLYVALCDEITHDAKPKKIEQTIKRSAKWLDACLNLHSSHSLEGVSGMLAPIGGGNSLKERSRAAKMVADKPVAGFALAGFATGEAPGAERGALLSAAIEQLPANKIRYMPGMLSPVDLLDCVAKGVDLFDGAFPVQVTSEGYALCFPLQPSQPPPAGQPDVESGVDETKINLWAAAYRLDKSGLVPGCTCYACTRHSRAYVHHLLQTNEMLGEVLLEVHNTHHFQAFLGAVRKAIESGTFAEYHTWFKERYLQQQQPEDLQDAGKSLAEAGKDLTRPVGSGGKRPTWTRSDGDDGKKEEKDQAKQQRTQ</sequence>
<evidence type="ECO:0000256" key="1">
    <source>
        <dbReference type="ARBA" id="ARBA00022490"/>
    </source>
</evidence>
<evidence type="ECO:0000259" key="7">
    <source>
        <dbReference type="Pfam" id="PF01702"/>
    </source>
</evidence>
<feature type="binding site" evidence="5">
    <location>
        <position position="298"/>
    </location>
    <ligand>
        <name>Zn(2+)</name>
        <dbReference type="ChEBI" id="CHEBI:29105"/>
    </ligand>
</feature>
<keyword evidence="2 5" id="KW-0819">tRNA processing</keyword>
<keyword evidence="3 5" id="KW-0479">Metal-binding</keyword>
<evidence type="ECO:0000256" key="2">
    <source>
        <dbReference type="ARBA" id="ARBA00022694"/>
    </source>
</evidence>